<keyword evidence="2" id="KW-0808">Transferase</keyword>
<dbReference type="EC" id="2.3.1.-" evidence="2"/>
<keyword evidence="2" id="KW-0012">Acyltransferase</keyword>
<gene>
    <name evidence="2" type="ORF">L2737_18555</name>
</gene>
<organism evidence="2 3">
    <name type="scientific">Shewanella electrodiphila</name>
    <dbReference type="NCBI Taxonomy" id="934143"/>
    <lineage>
        <taxon>Bacteria</taxon>
        <taxon>Pseudomonadati</taxon>
        <taxon>Pseudomonadota</taxon>
        <taxon>Gammaproteobacteria</taxon>
        <taxon>Alteromonadales</taxon>
        <taxon>Shewanellaceae</taxon>
        <taxon>Shewanella</taxon>
    </lineage>
</organism>
<dbReference type="RefSeq" id="WP_248956722.1">
    <property type="nucleotide sequence ID" value="NZ_JAKIKU010000013.1"/>
</dbReference>
<dbReference type="PROSITE" id="PS51186">
    <property type="entry name" value="GNAT"/>
    <property type="match status" value="1"/>
</dbReference>
<dbReference type="PANTHER" id="PTHR39173:SF1">
    <property type="entry name" value="ACETYLTRANSFERASE"/>
    <property type="match status" value="1"/>
</dbReference>
<evidence type="ECO:0000313" key="3">
    <source>
        <dbReference type="Proteomes" id="UP001202134"/>
    </source>
</evidence>
<dbReference type="PANTHER" id="PTHR39173">
    <property type="entry name" value="ACETYLTRANSFERASE"/>
    <property type="match status" value="1"/>
</dbReference>
<name>A0ABT0KUF5_9GAMM</name>
<dbReference type="EMBL" id="JAKIKU010000013">
    <property type="protein sequence ID" value="MCL1047304.1"/>
    <property type="molecule type" value="Genomic_DNA"/>
</dbReference>
<keyword evidence="3" id="KW-1185">Reference proteome</keyword>
<dbReference type="InterPro" id="IPR016181">
    <property type="entry name" value="Acyl_CoA_acyltransferase"/>
</dbReference>
<evidence type="ECO:0000259" key="1">
    <source>
        <dbReference type="PROSITE" id="PS51186"/>
    </source>
</evidence>
<dbReference type="SUPFAM" id="SSF55729">
    <property type="entry name" value="Acyl-CoA N-acyltransferases (Nat)"/>
    <property type="match status" value="1"/>
</dbReference>
<comment type="caution">
    <text evidence="2">The sequence shown here is derived from an EMBL/GenBank/DDBJ whole genome shotgun (WGS) entry which is preliminary data.</text>
</comment>
<reference evidence="2 3" key="1">
    <citation type="submission" date="2022-01" db="EMBL/GenBank/DDBJ databases">
        <title>Whole genome-based taxonomy of the Shewanellaceae.</title>
        <authorList>
            <person name="Martin-Rodriguez A.J."/>
        </authorList>
    </citation>
    <scope>NUCLEOTIDE SEQUENCE [LARGE SCALE GENOMIC DNA]</scope>
    <source>
        <strain evidence="2 3">DSM 24955</strain>
    </source>
</reference>
<dbReference type="CDD" id="cd04301">
    <property type="entry name" value="NAT_SF"/>
    <property type="match status" value="1"/>
</dbReference>
<accession>A0ABT0KUF5</accession>
<evidence type="ECO:0000313" key="2">
    <source>
        <dbReference type="EMBL" id="MCL1047304.1"/>
    </source>
</evidence>
<feature type="domain" description="N-acetyltransferase" evidence="1">
    <location>
        <begin position="51"/>
        <end position="210"/>
    </location>
</feature>
<dbReference type="InterPro" id="IPR000182">
    <property type="entry name" value="GNAT_dom"/>
</dbReference>
<dbReference type="GO" id="GO:0016746">
    <property type="term" value="F:acyltransferase activity"/>
    <property type="evidence" value="ECO:0007669"/>
    <property type="project" value="UniProtKB-KW"/>
</dbReference>
<dbReference type="Pfam" id="PF00583">
    <property type="entry name" value="Acetyltransf_1"/>
    <property type="match status" value="1"/>
</dbReference>
<sequence length="210" mass="23537">MGYRKYKWVFAKEMMTQSGVSQNDMQENSLQDNEMKLIKPCMQYQASYLAYIIELADEERYPFPLDFDCDDFAAMLQKNQDFADGVNLPQGYVASETYWLIDGVDLIGVANLRLTLSDNIRHCGGHIGMGIRPSYRGKGLGAKLMAQTIALAKGKGMNELHIHCHKHNQASAKMIIANGGILHSEIEIVTDNGNQSNNAVAIVQRYRVCK</sequence>
<protein>
    <submittedName>
        <fullName evidence="2">GNAT family N-acetyltransferase</fullName>
        <ecNumber evidence="2">2.3.1.-</ecNumber>
    </submittedName>
</protein>
<proteinExistence type="predicted"/>
<dbReference type="Proteomes" id="UP001202134">
    <property type="component" value="Unassembled WGS sequence"/>
</dbReference>
<dbReference type="Gene3D" id="3.40.630.30">
    <property type="match status" value="1"/>
</dbReference>